<name>A0A0W0H581_PSEFL</name>
<protein>
    <submittedName>
        <fullName evidence="1">Uncharacterized protein</fullName>
    </submittedName>
</protein>
<evidence type="ECO:0000313" key="1">
    <source>
        <dbReference type="EMBL" id="KTB55960.1"/>
    </source>
</evidence>
<comment type="caution">
    <text evidence="1">The sequence shown here is derived from an EMBL/GenBank/DDBJ whole genome shotgun (WGS) entry which is preliminary data.</text>
</comment>
<dbReference type="EMBL" id="LKEF01000074">
    <property type="protein sequence ID" value="KTB55960.1"/>
    <property type="molecule type" value="Genomic_DNA"/>
</dbReference>
<dbReference type="Proteomes" id="UP000054197">
    <property type="component" value="Unassembled WGS sequence"/>
</dbReference>
<organism evidence="1 2">
    <name type="scientific">Pseudomonas fluorescens ICMP 11288</name>
    <dbReference type="NCBI Taxonomy" id="1198309"/>
    <lineage>
        <taxon>Bacteria</taxon>
        <taxon>Pseudomonadati</taxon>
        <taxon>Pseudomonadota</taxon>
        <taxon>Gammaproteobacteria</taxon>
        <taxon>Pseudomonadales</taxon>
        <taxon>Pseudomonadaceae</taxon>
        <taxon>Pseudomonas</taxon>
    </lineage>
</organism>
<evidence type="ECO:0000313" key="2">
    <source>
        <dbReference type="Proteomes" id="UP000054197"/>
    </source>
</evidence>
<reference evidence="1 2" key="1">
    <citation type="submission" date="2015-09" db="EMBL/GenBank/DDBJ databases">
        <title>Genome sequence of ICMP 11288.</title>
        <authorList>
            <person name="Visnovsky S."/>
            <person name="Lu A."/>
            <person name="Panda P."/>
            <person name="Pitman A."/>
        </authorList>
    </citation>
    <scope>NUCLEOTIDE SEQUENCE [LARGE SCALE GENOMIC DNA]</scope>
    <source>
        <strain evidence="1 2">ICMP 11288</strain>
    </source>
</reference>
<sequence length="203" mass="23909">MSLDAKLSALESELFEGRKSIALFVLKEQHYYVVDDKSNYCIDVRPDYLSYIETGRLKQEDYEKALGLFRGGISVLGADNFHQYIDSAEAEVISFTMMRDFFFKGLTLESVKSFYKDVERFLSYGGEMDLRKWNFLRMKLPSFYINFDRGIYRHTDYGRLHEELALPKTQWDARCSSDFGLLIPDDVQYWIVDRMNFFKLYGG</sequence>
<proteinExistence type="predicted"/>
<gene>
    <name evidence="1" type="ORF">AO063_06155</name>
</gene>
<dbReference type="AlphaFoldDB" id="A0A0W0H581"/>
<dbReference type="RefSeq" id="WP_058422555.1">
    <property type="nucleotide sequence ID" value="NZ_LKEF01000074.1"/>
</dbReference>
<accession>A0A0W0H581</accession>